<feature type="domain" description="Glycosyltransferase 2-like" evidence="1">
    <location>
        <begin position="8"/>
        <end position="99"/>
    </location>
</feature>
<sequence length="684" mass="81291">MPKICLNMIVKNESRVIRRLMESVYELIDSYCICDTGSTDDTVNIITDFFNEKNIPGKVVFEPFKDFGYNRTYAMKQCVGLPDADYLLLLDADMVLEFGKNLDIETFKNSLELEAYHIFQGSPSFFYKNVRILKNHPEFSYWGVTHEYVQTPPHARYNDIDKNLLFINDIGDGGAKAEKFERDIRLLEKGLEELPGNDRYTFYLANSYRDYGNKEKAIENYKKRIEIGGWKEEVWFSYYSIGKCYKDMGDMANAIFYWMEAYEYFPERIENLYEIVNYYRLLGKNRLAYDYYEMADYIRKNHTSSDHLFLQKDIYDYKLDYEFSIIGYYCNRHSHNIHSSCMKVLENPNVDESTLKNVLSNYKFYTEDIHKFAIAKGENIRLLENIGESLNIDKNEFFSSTPSICFNKQKQQNPQKPTELIVNVRYVNYKIGDAGEYINKENIKTINVIAVLDMTKDKWIKKTEFELKYNESYDGLYVGLEDIRLFMNNGELFFNANRGLEYHNMVIEHGKINLGSQSTESNLIKKIDQRTIEKNWTLFSNQKNEMNMVYEWYPLTIGNILDDKNNSSMELNITHKLRTPQFFKWVRGSTNGINIGNEIWFMCHMVSYEDRRHYYHIFVVLDAETYELKKYSRIFTFEKEKVEYTLGFEYMEDTKRFLIGYSILDRDTKYVMIPKIKIDELFNN</sequence>
<dbReference type="InterPro" id="IPR019734">
    <property type="entry name" value="TPR_rpt"/>
</dbReference>
<dbReference type="EMBL" id="MN739632">
    <property type="protein sequence ID" value="QHT17222.1"/>
    <property type="molecule type" value="Genomic_DNA"/>
</dbReference>
<proteinExistence type="predicted"/>
<dbReference type="Pfam" id="PF00535">
    <property type="entry name" value="Glycos_transf_2"/>
    <property type="match status" value="1"/>
</dbReference>
<dbReference type="InterPro" id="IPR011990">
    <property type="entry name" value="TPR-like_helical_dom_sf"/>
</dbReference>
<dbReference type="Gene3D" id="1.25.40.10">
    <property type="entry name" value="Tetratricopeptide repeat domain"/>
    <property type="match status" value="1"/>
</dbReference>
<dbReference type="SMART" id="SM00028">
    <property type="entry name" value="TPR"/>
    <property type="match status" value="2"/>
</dbReference>
<name>A0A6C0DLJ9_9ZZZZ</name>
<dbReference type="InterPro" id="IPR029044">
    <property type="entry name" value="Nucleotide-diphossugar_trans"/>
</dbReference>
<reference evidence="2" key="1">
    <citation type="journal article" date="2020" name="Nature">
        <title>Giant virus diversity and host interactions through global metagenomics.</title>
        <authorList>
            <person name="Schulz F."/>
            <person name="Roux S."/>
            <person name="Paez-Espino D."/>
            <person name="Jungbluth S."/>
            <person name="Walsh D.A."/>
            <person name="Denef V.J."/>
            <person name="McMahon K.D."/>
            <person name="Konstantinidis K.T."/>
            <person name="Eloe-Fadrosh E.A."/>
            <person name="Kyrpides N.C."/>
            <person name="Woyke T."/>
        </authorList>
    </citation>
    <scope>NUCLEOTIDE SEQUENCE</scope>
    <source>
        <strain evidence="2">GVMAG-M-3300023174-24</strain>
    </source>
</reference>
<evidence type="ECO:0000259" key="1">
    <source>
        <dbReference type="Pfam" id="PF00535"/>
    </source>
</evidence>
<dbReference type="PANTHER" id="PTHR43630">
    <property type="entry name" value="POLY-BETA-1,6-N-ACETYL-D-GLUCOSAMINE SYNTHASE"/>
    <property type="match status" value="1"/>
</dbReference>
<dbReference type="Gene3D" id="3.90.550.10">
    <property type="entry name" value="Spore Coat Polysaccharide Biosynthesis Protein SpsA, Chain A"/>
    <property type="match status" value="1"/>
</dbReference>
<accession>A0A6C0DLJ9</accession>
<organism evidence="2">
    <name type="scientific">viral metagenome</name>
    <dbReference type="NCBI Taxonomy" id="1070528"/>
    <lineage>
        <taxon>unclassified sequences</taxon>
        <taxon>metagenomes</taxon>
        <taxon>organismal metagenomes</taxon>
    </lineage>
</organism>
<dbReference type="InterPro" id="IPR001173">
    <property type="entry name" value="Glyco_trans_2-like"/>
</dbReference>
<evidence type="ECO:0000313" key="2">
    <source>
        <dbReference type="EMBL" id="QHT17222.1"/>
    </source>
</evidence>
<dbReference type="AlphaFoldDB" id="A0A6C0DLJ9"/>
<dbReference type="PANTHER" id="PTHR43630:SF2">
    <property type="entry name" value="GLYCOSYLTRANSFERASE"/>
    <property type="match status" value="1"/>
</dbReference>
<dbReference type="SUPFAM" id="SSF53448">
    <property type="entry name" value="Nucleotide-diphospho-sugar transferases"/>
    <property type="match status" value="1"/>
</dbReference>
<dbReference type="SUPFAM" id="SSF48452">
    <property type="entry name" value="TPR-like"/>
    <property type="match status" value="1"/>
</dbReference>
<protein>
    <recommendedName>
        <fullName evidence="1">Glycosyltransferase 2-like domain-containing protein</fullName>
    </recommendedName>
</protein>
<dbReference type="PROSITE" id="PS50005">
    <property type="entry name" value="TPR"/>
    <property type="match status" value="1"/>
</dbReference>